<evidence type="ECO:0000256" key="4">
    <source>
        <dbReference type="ARBA" id="ARBA00023136"/>
    </source>
</evidence>
<organism evidence="6">
    <name type="scientific">Picea sitchensis</name>
    <name type="common">Sitka spruce</name>
    <name type="synonym">Pinus sitchensis</name>
    <dbReference type="NCBI Taxonomy" id="3332"/>
    <lineage>
        <taxon>Eukaryota</taxon>
        <taxon>Viridiplantae</taxon>
        <taxon>Streptophyta</taxon>
        <taxon>Embryophyta</taxon>
        <taxon>Tracheophyta</taxon>
        <taxon>Spermatophyta</taxon>
        <taxon>Pinopsida</taxon>
        <taxon>Pinidae</taxon>
        <taxon>Conifers I</taxon>
        <taxon>Pinales</taxon>
        <taxon>Pinaceae</taxon>
        <taxon>Picea</taxon>
    </lineage>
</organism>
<dbReference type="EMBL" id="EF082768">
    <property type="protein sequence ID" value="ABK22121.1"/>
    <property type="molecule type" value="mRNA"/>
</dbReference>
<sequence>MAEDNGGGKPKQEPGRRRVSNYEGSKGWQERIYIPTLTAGVLGGGAGLLGGYSRGHGMARLSSAYAINLAIVTSCFCGAQELVRELRAAEPGDPINSVLGGIASGGFLGRIQGGRPRAFQYAFMFALVGTGLQYGAHKFQEYRSQQYLESSSTDTLGEAEKPSEKKWWSWPEWAPIQKLDEEAAAKRAQERDLHIQRTIDKLKKGESS</sequence>
<dbReference type="OMA" id="ICATYAT"/>
<keyword evidence="2" id="KW-0812">Transmembrane</keyword>
<dbReference type="PANTHER" id="PTHR14110:SF10">
    <property type="entry name" value="OS04G0376100 PROTEIN"/>
    <property type="match status" value="1"/>
</dbReference>
<keyword evidence="4" id="KW-0472">Membrane</keyword>
<comment type="subcellular location">
    <subcellularLocation>
        <location evidence="1">Membrane</location>
        <topology evidence="1">Multi-pass membrane protein</topology>
    </subcellularLocation>
</comment>
<evidence type="ECO:0000256" key="1">
    <source>
        <dbReference type="ARBA" id="ARBA00004141"/>
    </source>
</evidence>
<proteinExistence type="evidence at transcript level"/>
<dbReference type="InterPro" id="IPR039175">
    <property type="entry name" value="TIM22"/>
</dbReference>
<protein>
    <recommendedName>
        <fullName evidence="7">Mitochondrial inner membrane translocase subunit Tim17/Tim22/Tim23/peroxisomal protein PMP24</fullName>
    </recommendedName>
</protein>
<keyword evidence="3" id="KW-1133">Transmembrane helix</keyword>
<reference evidence="6" key="1">
    <citation type="journal article" date="2008" name="BMC Genomics">
        <title>A conifer genomics resource of 200,000 spruce (Picea spp.) ESTs and 6,464 high-quality, sequence-finished full-length cDNAs for Sitka spruce (Picea sitchensis).</title>
        <authorList>
            <person name="Ralph S.G."/>
            <person name="Chun H.J."/>
            <person name="Kolosova N."/>
            <person name="Cooper D."/>
            <person name="Oddy C."/>
            <person name="Ritland C.E."/>
            <person name="Kirkpatrick R."/>
            <person name="Moore R."/>
            <person name="Barber S."/>
            <person name="Holt R.A."/>
            <person name="Jones S.J."/>
            <person name="Marra M.A."/>
            <person name="Douglas C.J."/>
            <person name="Ritland K."/>
            <person name="Bohlmann J."/>
        </authorList>
    </citation>
    <scope>NUCLEOTIDE SEQUENCE</scope>
    <source>
        <tissue evidence="6">Bark</tissue>
    </source>
</reference>
<name>A9NNB0_PICSI</name>
<dbReference type="GO" id="GO:0008320">
    <property type="term" value="F:protein transmembrane transporter activity"/>
    <property type="evidence" value="ECO:0007669"/>
    <property type="project" value="TreeGrafter"/>
</dbReference>
<dbReference type="GO" id="GO:0030943">
    <property type="term" value="F:mitochondrion targeting sequence binding"/>
    <property type="evidence" value="ECO:0007669"/>
    <property type="project" value="TreeGrafter"/>
</dbReference>
<dbReference type="AlphaFoldDB" id="A9NNB0"/>
<accession>A9NNB0</accession>
<evidence type="ECO:0000313" key="6">
    <source>
        <dbReference type="EMBL" id="ABK22121.1"/>
    </source>
</evidence>
<evidence type="ECO:0008006" key="7">
    <source>
        <dbReference type="Google" id="ProtNLM"/>
    </source>
</evidence>
<evidence type="ECO:0000256" key="3">
    <source>
        <dbReference type="ARBA" id="ARBA00022989"/>
    </source>
</evidence>
<dbReference type="PANTHER" id="PTHR14110">
    <property type="entry name" value="MITOCHONDRIAL IMPORT INNER MEMBRANE TRANSLOCASE SUBUNIT TIM22"/>
    <property type="match status" value="1"/>
</dbReference>
<dbReference type="GO" id="GO:0045039">
    <property type="term" value="P:protein insertion into mitochondrial inner membrane"/>
    <property type="evidence" value="ECO:0007669"/>
    <property type="project" value="InterPro"/>
</dbReference>
<evidence type="ECO:0000256" key="2">
    <source>
        <dbReference type="ARBA" id="ARBA00022692"/>
    </source>
</evidence>
<evidence type="ECO:0000256" key="5">
    <source>
        <dbReference type="SAM" id="MobiDB-lite"/>
    </source>
</evidence>
<feature type="region of interest" description="Disordered" evidence="5">
    <location>
        <begin position="1"/>
        <end position="23"/>
    </location>
</feature>
<dbReference type="GO" id="GO:0042721">
    <property type="term" value="C:TIM22 mitochondrial import inner membrane insertion complex"/>
    <property type="evidence" value="ECO:0007669"/>
    <property type="project" value="InterPro"/>
</dbReference>